<evidence type="ECO:0000313" key="2">
    <source>
        <dbReference type="Proteomes" id="UP000789860"/>
    </source>
</evidence>
<evidence type="ECO:0000313" key="1">
    <source>
        <dbReference type="EMBL" id="CAG8686502.1"/>
    </source>
</evidence>
<proteinExistence type="predicted"/>
<accession>A0ACA9P2N1</accession>
<dbReference type="Proteomes" id="UP000789860">
    <property type="component" value="Unassembled WGS sequence"/>
</dbReference>
<reference evidence="1" key="1">
    <citation type="submission" date="2021-06" db="EMBL/GenBank/DDBJ databases">
        <authorList>
            <person name="Kallberg Y."/>
            <person name="Tangrot J."/>
            <person name="Rosling A."/>
        </authorList>
    </citation>
    <scope>NUCLEOTIDE SEQUENCE</scope>
    <source>
        <strain evidence="1">AU212A</strain>
    </source>
</reference>
<name>A0ACA9P2N1_9GLOM</name>
<organism evidence="1 2">
    <name type="scientific">Scutellospora calospora</name>
    <dbReference type="NCBI Taxonomy" id="85575"/>
    <lineage>
        <taxon>Eukaryota</taxon>
        <taxon>Fungi</taxon>
        <taxon>Fungi incertae sedis</taxon>
        <taxon>Mucoromycota</taxon>
        <taxon>Glomeromycotina</taxon>
        <taxon>Glomeromycetes</taxon>
        <taxon>Diversisporales</taxon>
        <taxon>Gigasporaceae</taxon>
        <taxon>Scutellospora</taxon>
    </lineage>
</organism>
<feature type="non-terminal residue" evidence="1">
    <location>
        <position position="88"/>
    </location>
</feature>
<protein>
    <submittedName>
        <fullName evidence="1">8278_t:CDS:1</fullName>
    </submittedName>
</protein>
<keyword evidence="2" id="KW-1185">Reference proteome</keyword>
<dbReference type="EMBL" id="CAJVPM010033956">
    <property type="protein sequence ID" value="CAG8686502.1"/>
    <property type="molecule type" value="Genomic_DNA"/>
</dbReference>
<comment type="caution">
    <text evidence="1">The sequence shown here is derived from an EMBL/GenBank/DDBJ whole genome shotgun (WGS) entry which is preliminary data.</text>
</comment>
<sequence length="88" mass="9946">MASSNKNDCFKEAIEKGEINSFKYSSFGELKFIGAGGFGDVYSAYLENMKEIVALKKFRGNEESIIREVKKITKVDHENIIKLYGVTK</sequence>
<gene>
    <name evidence="1" type="ORF">SCALOS_LOCUS9935</name>
</gene>